<dbReference type="PRINTS" id="PR00730">
    <property type="entry name" value="THERMOLYSIN"/>
</dbReference>
<accession>A0AAV3Z1T0</accession>
<feature type="transmembrane region" description="Helical" evidence="7">
    <location>
        <begin position="126"/>
        <end position="146"/>
    </location>
</feature>
<keyword evidence="5 9" id="KW-0482">Metalloprotease</keyword>
<evidence type="ECO:0000313" key="10">
    <source>
        <dbReference type="Proteomes" id="UP000735302"/>
    </source>
</evidence>
<dbReference type="GO" id="GO:0004222">
    <property type="term" value="F:metalloendopeptidase activity"/>
    <property type="evidence" value="ECO:0007669"/>
    <property type="project" value="InterPro"/>
</dbReference>
<dbReference type="EMBL" id="BLXT01002328">
    <property type="protein sequence ID" value="GFN93275.1"/>
    <property type="molecule type" value="Genomic_DNA"/>
</dbReference>
<dbReference type="Proteomes" id="UP000735302">
    <property type="component" value="Unassembled WGS sequence"/>
</dbReference>
<keyword evidence="10" id="KW-1185">Reference proteome</keyword>
<dbReference type="InterPro" id="IPR001570">
    <property type="entry name" value="Peptidase_M4_C_domain"/>
</dbReference>
<gene>
    <name evidence="9" type="ORF">PoB_001978100</name>
</gene>
<dbReference type="PANTHER" id="PTHR33794">
    <property type="entry name" value="BACILLOLYSIN"/>
    <property type="match status" value="1"/>
</dbReference>
<dbReference type="InterPro" id="IPR023612">
    <property type="entry name" value="Peptidase_M4"/>
</dbReference>
<dbReference type="Pfam" id="PF02868">
    <property type="entry name" value="Peptidase_M4_C"/>
    <property type="match status" value="1"/>
</dbReference>
<dbReference type="SUPFAM" id="SSF55486">
    <property type="entry name" value="Metalloproteases ('zincins'), catalytic domain"/>
    <property type="match status" value="1"/>
</dbReference>
<keyword evidence="2" id="KW-0645">Protease</keyword>
<dbReference type="GO" id="GO:0006508">
    <property type="term" value="P:proteolysis"/>
    <property type="evidence" value="ECO:0007669"/>
    <property type="project" value="UniProtKB-KW"/>
</dbReference>
<protein>
    <submittedName>
        <fullName evidence="9">Metalloprotease</fullName>
    </submittedName>
</protein>
<evidence type="ECO:0000256" key="4">
    <source>
        <dbReference type="ARBA" id="ARBA00022833"/>
    </source>
</evidence>
<feature type="domain" description="Peptidase M4 C-terminal" evidence="8">
    <location>
        <begin position="270"/>
        <end position="406"/>
    </location>
</feature>
<keyword evidence="7" id="KW-1133">Transmembrane helix</keyword>
<evidence type="ECO:0000256" key="6">
    <source>
        <dbReference type="SAM" id="MobiDB-lite"/>
    </source>
</evidence>
<evidence type="ECO:0000256" key="5">
    <source>
        <dbReference type="ARBA" id="ARBA00023049"/>
    </source>
</evidence>
<comment type="caution">
    <text evidence="9">The sequence shown here is derived from an EMBL/GenBank/DDBJ whole genome shotgun (WGS) entry which is preliminary data.</text>
</comment>
<evidence type="ECO:0000256" key="1">
    <source>
        <dbReference type="ARBA" id="ARBA00009388"/>
    </source>
</evidence>
<keyword evidence="7" id="KW-0472">Membrane</keyword>
<keyword evidence="4" id="KW-0862">Zinc</keyword>
<keyword evidence="7" id="KW-0812">Transmembrane</keyword>
<comment type="similarity">
    <text evidence="1">Belongs to the peptidase M4 family.</text>
</comment>
<proteinExistence type="inferred from homology"/>
<dbReference type="AlphaFoldDB" id="A0AAV3Z1T0"/>
<evidence type="ECO:0000256" key="7">
    <source>
        <dbReference type="SAM" id="Phobius"/>
    </source>
</evidence>
<dbReference type="InterPro" id="IPR050728">
    <property type="entry name" value="Zinc_Metalloprotease_M4"/>
</dbReference>
<dbReference type="Gene3D" id="1.10.390.10">
    <property type="entry name" value="Neutral Protease Domain 2"/>
    <property type="match status" value="1"/>
</dbReference>
<organism evidence="9 10">
    <name type="scientific">Plakobranchus ocellatus</name>
    <dbReference type="NCBI Taxonomy" id="259542"/>
    <lineage>
        <taxon>Eukaryota</taxon>
        <taxon>Metazoa</taxon>
        <taxon>Spiralia</taxon>
        <taxon>Lophotrochozoa</taxon>
        <taxon>Mollusca</taxon>
        <taxon>Gastropoda</taxon>
        <taxon>Heterobranchia</taxon>
        <taxon>Euthyneura</taxon>
        <taxon>Panpulmonata</taxon>
        <taxon>Sacoglossa</taxon>
        <taxon>Placobranchoidea</taxon>
        <taxon>Plakobranchidae</taxon>
        <taxon>Plakobranchus</taxon>
    </lineage>
</organism>
<keyword evidence="3" id="KW-0378">Hydrolase</keyword>
<evidence type="ECO:0000256" key="3">
    <source>
        <dbReference type="ARBA" id="ARBA00022801"/>
    </source>
</evidence>
<evidence type="ECO:0000313" key="9">
    <source>
        <dbReference type="EMBL" id="GFN93275.1"/>
    </source>
</evidence>
<sequence length="515" mass="56952">MRIERETEVVRGEKEKEGGKSRKEEWEKREREKRREEGRKEERGFKAEKGWEKRVSKEKRDGARKKEKESTSWAFLSRPIQSNICYLRITQIHLMEDNEGVRSLPCPFNITTSKRSAQVKVTKMRVFLFSTVAVLAAVITVCRGSLGEVSGRITLPRGVNYDPNSVLQFMASAMNIGEHTGLRTTSSDLGDTGRGVKRCRLEQTFNGYEVFGSGLEAETDLGGHLTGQYNGVVADDLDAQIPDPEACQRNVQDIIDIAMAEEGYTPPPEYESGGINEAFSDIAGEAAELFAGRDGGNDFNVGFDLFKNPTRSLRYFRRPEDDGRSISTYGQYYNGMDVHYSSGIFNIAFYRLVADQNMDLFQAYGCFLHANRHIWTSRSSFQAGACGVIKACYDLGYDHNKARRAFEPTGLDVSNCNLQGLAVELIAGDAKEKVLVGVGRSPIIKLVGNGATGSVEAVAEDFSTVTIEITSDEDGLNVVASGENEASFTVDPDVPMYAKLSSNAETDTPVTLIFN</sequence>
<dbReference type="PANTHER" id="PTHR33794:SF1">
    <property type="entry name" value="BACILLOLYSIN"/>
    <property type="match status" value="1"/>
</dbReference>
<evidence type="ECO:0000259" key="8">
    <source>
        <dbReference type="Pfam" id="PF02868"/>
    </source>
</evidence>
<dbReference type="InterPro" id="IPR027268">
    <property type="entry name" value="Peptidase_M4/M1_CTD_sf"/>
</dbReference>
<name>A0AAV3Z1T0_9GAST</name>
<feature type="region of interest" description="Disordered" evidence="6">
    <location>
        <begin position="1"/>
        <end position="63"/>
    </location>
</feature>
<evidence type="ECO:0000256" key="2">
    <source>
        <dbReference type="ARBA" id="ARBA00022670"/>
    </source>
</evidence>
<reference evidence="9 10" key="1">
    <citation type="journal article" date="2021" name="Elife">
        <title>Chloroplast acquisition without the gene transfer in kleptoplastic sea slugs, Plakobranchus ocellatus.</title>
        <authorList>
            <person name="Maeda T."/>
            <person name="Takahashi S."/>
            <person name="Yoshida T."/>
            <person name="Shimamura S."/>
            <person name="Takaki Y."/>
            <person name="Nagai Y."/>
            <person name="Toyoda A."/>
            <person name="Suzuki Y."/>
            <person name="Arimoto A."/>
            <person name="Ishii H."/>
            <person name="Satoh N."/>
            <person name="Nishiyama T."/>
            <person name="Hasebe M."/>
            <person name="Maruyama T."/>
            <person name="Minagawa J."/>
            <person name="Obokata J."/>
            <person name="Shigenobu S."/>
        </authorList>
    </citation>
    <scope>NUCLEOTIDE SEQUENCE [LARGE SCALE GENOMIC DNA]</scope>
</reference>